<organism evidence="2 3">
    <name type="scientific">Takifugu flavidus</name>
    <name type="common">sansaifugu</name>
    <dbReference type="NCBI Taxonomy" id="433684"/>
    <lineage>
        <taxon>Eukaryota</taxon>
        <taxon>Metazoa</taxon>
        <taxon>Chordata</taxon>
        <taxon>Craniata</taxon>
        <taxon>Vertebrata</taxon>
        <taxon>Euteleostomi</taxon>
        <taxon>Actinopterygii</taxon>
        <taxon>Neopterygii</taxon>
        <taxon>Teleostei</taxon>
        <taxon>Neoteleostei</taxon>
        <taxon>Acanthomorphata</taxon>
        <taxon>Eupercaria</taxon>
        <taxon>Tetraodontiformes</taxon>
        <taxon>Tetradontoidea</taxon>
        <taxon>Tetraodontidae</taxon>
        <taxon>Takifugu</taxon>
    </lineage>
</organism>
<dbReference type="EMBL" id="RHFK02000001">
    <property type="protein sequence ID" value="TWW82215.1"/>
    <property type="molecule type" value="Genomic_DNA"/>
</dbReference>
<reference evidence="2 3" key="1">
    <citation type="submission" date="2019-04" db="EMBL/GenBank/DDBJ databases">
        <title>Chromosome genome assembly for Takifugu flavidus.</title>
        <authorList>
            <person name="Xiao S."/>
        </authorList>
    </citation>
    <scope>NUCLEOTIDE SEQUENCE [LARGE SCALE GENOMIC DNA]</scope>
    <source>
        <strain evidence="2">HTHZ2018</strain>
        <tissue evidence="2">Muscle</tissue>
    </source>
</reference>
<evidence type="ECO:0000313" key="3">
    <source>
        <dbReference type="Proteomes" id="UP000324091"/>
    </source>
</evidence>
<evidence type="ECO:0000313" key="2">
    <source>
        <dbReference type="EMBL" id="TWW82215.1"/>
    </source>
</evidence>
<name>A0A5C6PRT6_9TELE</name>
<protein>
    <submittedName>
        <fullName evidence="2">Uncharacterized protein</fullName>
    </submittedName>
</protein>
<feature type="compositionally biased region" description="Basic and acidic residues" evidence="1">
    <location>
        <begin position="46"/>
        <end position="55"/>
    </location>
</feature>
<feature type="region of interest" description="Disordered" evidence="1">
    <location>
        <begin position="1"/>
        <end position="55"/>
    </location>
</feature>
<dbReference type="AlphaFoldDB" id="A0A5C6PRT6"/>
<keyword evidence="3" id="KW-1185">Reference proteome</keyword>
<proteinExistence type="predicted"/>
<comment type="caution">
    <text evidence="2">The sequence shown here is derived from an EMBL/GenBank/DDBJ whole genome shotgun (WGS) entry which is preliminary data.</text>
</comment>
<dbReference type="Proteomes" id="UP000324091">
    <property type="component" value="Chromosome 1"/>
</dbReference>
<sequence>MRPRGPRRDSFPSTTPVVSDTPDEWLASAACQRQMRAEPTNQRQDAPCHPHGGGEAKWEVSKLDPSILTPSCACRGVLVLRPVQGSRPATFWSEVRLPGPPQVQGDVFVVGSVQLGFVLLFVLDCFLDPAVTYREEGRDECPVMFQTCQRSSHKAIIIHGLEGGPGGCSELQLYRNIKH</sequence>
<feature type="compositionally biased region" description="Basic and acidic residues" evidence="1">
    <location>
        <begin position="1"/>
        <end position="10"/>
    </location>
</feature>
<accession>A0A5C6PRT6</accession>
<gene>
    <name evidence="2" type="ORF">D4764_01G0020300</name>
</gene>
<evidence type="ECO:0000256" key="1">
    <source>
        <dbReference type="SAM" id="MobiDB-lite"/>
    </source>
</evidence>